<accession>A0ABU8ER68</accession>
<name>A0ABU8ER68_9GAMM</name>
<dbReference type="PANTHER" id="PTHR21666">
    <property type="entry name" value="PEPTIDASE-RELATED"/>
    <property type="match status" value="1"/>
</dbReference>
<evidence type="ECO:0000256" key="1">
    <source>
        <dbReference type="SAM" id="SignalP"/>
    </source>
</evidence>
<dbReference type="GO" id="GO:0016787">
    <property type="term" value="F:hydrolase activity"/>
    <property type="evidence" value="ECO:0007669"/>
    <property type="project" value="UniProtKB-KW"/>
</dbReference>
<feature type="signal peptide" evidence="1">
    <location>
        <begin position="1"/>
        <end position="18"/>
    </location>
</feature>
<dbReference type="InterPro" id="IPR050570">
    <property type="entry name" value="Cell_wall_metabolism_enzyme"/>
</dbReference>
<feature type="domain" description="M23ase beta-sheet core" evidence="2">
    <location>
        <begin position="163"/>
        <end position="258"/>
    </location>
</feature>
<feature type="chain" id="PRO_5045962816" evidence="1">
    <location>
        <begin position="19"/>
        <end position="271"/>
    </location>
</feature>
<dbReference type="Gene3D" id="2.70.70.10">
    <property type="entry name" value="Glucose Permease (Domain IIA)"/>
    <property type="match status" value="1"/>
</dbReference>
<dbReference type="RefSeq" id="WP_336434999.1">
    <property type="nucleotide sequence ID" value="NZ_JBAWKS010000001.1"/>
</dbReference>
<dbReference type="InterPro" id="IPR011055">
    <property type="entry name" value="Dup_hybrid_motif"/>
</dbReference>
<dbReference type="EC" id="3.4.-.-" evidence="3"/>
<dbReference type="SUPFAM" id="SSF51261">
    <property type="entry name" value="Duplicated hybrid motif"/>
    <property type="match status" value="1"/>
</dbReference>
<keyword evidence="4" id="KW-1185">Reference proteome</keyword>
<dbReference type="EMBL" id="JBAWKS010000001">
    <property type="protein sequence ID" value="MEI4549453.1"/>
    <property type="molecule type" value="Genomic_DNA"/>
</dbReference>
<organism evidence="3 4">
    <name type="scientific">Pseudoalteromonas spongiae</name>
    <dbReference type="NCBI Taxonomy" id="298657"/>
    <lineage>
        <taxon>Bacteria</taxon>
        <taxon>Pseudomonadati</taxon>
        <taxon>Pseudomonadota</taxon>
        <taxon>Gammaproteobacteria</taxon>
        <taxon>Alteromonadales</taxon>
        <taxon>Pseudoalteromonadaceae</taxon>
        <taxon>Pseudoalteromonas</taxon>
    </lineage>
</organism>
<gene>
    <name evidence="3" type="ORF">WAE96_07020</name>
</gene>
<dbReference type="CDD" id="cd12797">
    <property type="entry name" value="M23_peptidase"/>
    <property type="match status" value="1"/>
</dbReference>
<proteinExistence type="predicted"/>
<dbReference type="InterPro" id="IPR016047">
    <property type="entry name" value="M23ase_b-sheet_dom"/>
</dbReference>
<dbReference type="PANTHER" id="PTHR21666:SF285">
    <property type="entry name" value="M23 FAMILY METALLOPEPTIDASE"/>
    <property type="match status" value="1"/>
</dbReference>
<comment type="caution">
    <text evidence="3">The sequence shown here is derived from an EMBL/GenBank/DDBJ whole genome shotgun (WGS) entry which is preliminary data.</text>
</comment>
<protein>
    <submittedName>
        <fullName evidence="3">M23 family metallopeptidase</fullName>
        <ecNumber evidence="3">3.4.-.-</ecNumber>
    </submittedName>
</protein>
<keyword evidence="1" id="KW-0732">Signal</keyword>
<evidence type="ECO:0000259" key="2">
    <source>
        <dbReference type="Pfam" id="PF01551"/>
    </source>
</evidence>
<dbReference type="Proteomes" id="UP001382455">
    <property type="component" value="Unassembled WGS sequence"/>
</dbReference>
<keyword evidence="3" id="KW-0378">Hydrolase</keyword>
<sequence length="271" mass="29969">MLKKLFALSLSIISSAQALELKGHLTQGGLVTGHIKNAKQVKLNDKPLAITPGGHFVFGFGRDETLTHTLSWQTADGNWQTQPLVITKRDYDIDKINGVEKKYVSPPKSVLTRTKKEAKAVKEARSTFSHREDFLSPLYRPATGRISGVYGSQRYFNGTPKRPHFGLDIANKTGTPVYAPVSGKVVFANNDLYYSGGTLILDHGYGVTTTYIHLHKLHVKEGQEVKLGDKIAEIGATGRVTGPHLDWRLNWGQVRLDPALLMQVQLASKQK</sequence>
<evidence type="ECO:0000313" key="3">
    <source>
        <dbReference type="EMBL" id="MEI4549453.1"/>
    </source>
</evidence>
<reference evidence="3 4" key="1">
    <citation type="submission" date="2023-12" db="EMBL/GenBank/DDBJ databases">
        <title>Friends and Foes: Symbiotic and Algicidal bacterial influence on Karenia brevis blooms.</title>
        <authorList>
            <person name="Fei C."/>
            <person name="Mohamed A.R."/>
            <person name="Booker A."/>
            <person name="Arshad M."/>
            <person name="Klass S."/>
            <person name="Ahn S."/>
            <person name="Gilbert P.M."/>
            <person name="Heil C.A."/>
            <person name="Martinez J.M."/>
            <person name="Amin S.A."/>
        </authorList>
    </citation>
    <scope>NUCLEOTIDE SEQUENCE [LARGE SCALE GENOMIC DNA]</scope>
    <source>
        <strain evidence="3 4">CE15</strain>
    </source>
</reference>
<dbReference type="Pfam" id="PF01551">
    <property type="entry name" value="Peptidase_M23"/>
    <property type="match status" value="1"/>
</dbReference>
<evidence type="ECO:0000313" key="4">
    <source>
        <dbReference type="Proteomes" id="UP001382455"/>
    </source>
</evidence>